<proteinExistence type="predicted"/>
<protein>
    <recommendedName>
        <fullName evidence="3">Histone-lysine N-methyltransferase SETMAR</fullName>
    </recommendedName>
</protein>
<keyword evidence="2" id="KW-1185">Reference proteome</keyword>
<dbReference type="EMBL" id="CP092886">
    <property type="protein sequence ID" value="UYV85020.1"/>
    <property type="molecule type" value="Genomic_DNA"/>
</dbReference>
<dbReference type="InterPro" id="IPR036397">
    <property type="entry name" value="RNaseH_sf"/>
</dbReference>
<dbReference type="PANTHER" id="PTHR46060:SF1">
    <property type="entry name" value="MARINER MOS1 TRANSPOSASE-LIKE PROTEIN"/>
    <property type="match status" value="1"/>
</dbReference>
<gene>
    <name evidence="1" type="ORF">LAZ67_X004295</name>
</gene>
<dbReference type="InterPro" id="IPR052709">
    <property type="entry name" value="Transposase-MT_Hybrid"/>
</dbReference>
<evidence type="ECO:0000313" key="1">
    <source>
        <dbReference type="EMBL" id="UYV85020.1"/>
    </source>
</evidence>
<evidence type="ECO:0000313" key="2">
    <source>
        <dbReference type="Proteomes" id="UP001235939"/>
    </source>
</evidence>
<evidence type="ECO:0008006" key="3">
    <source>
        <dbReference type="Google" id="ProtNLM"/>
    </source>
</evidence>
<name>A0ABY6LZP3_9ARAC</name>
<organism evidence="1 2">
    <name type="scientific">Cordylochernes scorpioides</name>
    <dbReference type="NCBI Taxonomy" id="51811"/>
    <lineage>
        <taxon>Eukaryota</taxon>
        <taxon>Metazoa</taxon>
        <taxon>Ecdysozoa</taxon>
        <taxon>Arthropoda</taxon>
        <taxon>Chelicerata</taxon>
        <taxon>Arachnida</taxon>
        <taxon>Pseudoscorpiones</taxon>
        <taxon>Cheliferoidea</taxon>
        <taxon>Chernetidae</taxon>
        <taxon>Cordylochernes</taxon>
    </lineage>
</organism>
<reference evidence="1 2" key="1">
    <citation type="submission" date="2022-03" db="EMBL/GenBank/DDBJ databases">
        <title>A chromosomal length assembly of Cordylochernes scorpioides.</title>
        <authorList>
            <person name="Zeh D."/>
            <person name="Zeh J."/>
        </authorList>
    </citation>
    <scope>NUCLEOTIDE SEQUENCE [LARGE SCALE GENOMIC DNA]</scope>
    <source>
        <strain evidence="1">IN4F17</strain>
        <tissue evidence="1">Whole Body</tissue>
    </source>
</reference>
<sequence>MQASLVVLELSKDRGIVEQFFNQKKCTQCAGFVLGCLSTARWLSQEGVGVTWGRNFQWISTSVLTVECPEASQAVLTTGLYGTVCAVERGQRNECVQRQRDSRQTVSSRPNVDCDCQSKHCGIVGPSCDYPKNCGRESCGEIRSEAAETEQKQLRIEVLQDILDATNLDHDFMNTIILVTSLGYGSENLKTAEQTSTMNRVLDGLRFGRWLPSFGTERAYCCATFCVGVQQSIPSGIVRPLRRAIQNKRRGMLTKGVRFHHDNARPHTARQTTALIEEFGWELVSHPPYSPDVAPSDFLLFPELKKNLGGTQFQDDYELEEAVLGFLCGQAAEFFDSGLHKWVSRMQKCVERNGEYV</sequence>
<dbReference type="Gene3D" id="3.30.420.10">
    <property type="entry name" value="Ribonuclease H-like superfamily/Ribonuclease H"/>
    <property type="match status" value="1"/>
</dbReference>
<accession>A0ABY6LZP3</accession>
<dbReference type="Proteomes" id="UP001235939">
    <property type="component" value="Chromosome X"/>
</dbReference>
<dbReference type="PANTHER" id="PTHR46060">
    <property type="entry name" value="MARINER MOS1 TRANSPOSASE-LIKE PROTEIN"/>
    <property type="match status" value="1"/>
</dbReference>